<reference evidence="2" key="1">
    <citation type="submission" date="2019-08" db="EMBL/GenBank/DDBJ databases">
        <authorList>
            <person name="Kucharzyk K."/>
            <person name="Murdoch R.W."/>
            <person name="Higgins S."/>
            <person name="Loffler F."/>
        </authorList>
    </citation>
    <scope>NUCLEOTIDE SEQUENCE</scope>
</reference>
<sequence length="70" mass="8098">MACYLVNIRVFGVIFYQDLFAVLSGNPDIFPESLFKGFFFFLNMFSEVVQPILKVFVLFFVKLFVSVVQA</sequence>
<comment type="caution">
    <text evidence="2">The sequence shown here is derived from an EMBL/GenBank/DDBJ whole genome shotgun (WGS) entry which is preliminary data.</text>
</comment>
<evidence type="ECO:0000313" key="2">
    <source>
        <dbReference type="EMBL" id="MPN03311.1"/>
    </source>
</evidence>
<evidence type="ECO:0000256" key="1">
    <source>
        <dbReference type="SAM" id="Phobius"/>
    </source>
</evidence>
<name>A0A645EMS6_9ZZZZ</name>
<protein>
    <submittedName>
        <fullName evidence="2">Uncharacterized protein</fullName>
    </submittedName>
</protein>
<gene>
    <name evidence="2" type="ORF">SDC9_150538</name>
</gene>
<organism evidence="2">
    <name type="scientific">bioreactor metagenome</name>
    <dbReference type="NCBI Taxonomy" id="1076179"/>
    <lineage>
        <taxon>unclassified sequences</taxon>
        <taxon>metagenomes</taxon>
        <taxon>ecological metagenomes</taxon>
    </lineage>
</organism>
<accession>A0A645EMS6</accession>
<keyword evidence="1" id="KW-0472">Membrane</keyword>
<dbReference type="EMBL" id="VSSQ01049238">
    <property type="protein sequence ID" value="MPN03311.1"/>
    <property type="molecule type" value="Genomic_DNA"/>
</dbReference>
<keyword evidence="1" id="KW-1133">Transmembrane helix</keyword>
<keyword evidence="1" id="KW-0812">Transmembrane</keyword>
<proteinExistence type="predicted"/>
<dbReference type="AlphaFoldDB" id="A0A645EMS6"/>
<feature type="transmembrane region" description="Helical" evidence="1">
    <location>
        <begin position="48"/>
        <end position="68"/>
    </location>
</feature>